<reference evidence="1 2" key="1">
    <citation type="submission" date="2019-07" db="EMBL/GenBank/DDBJ databases">
        <title>Annotation for the trematode Paragonimus westermani.</title>
        <authorList>
            <person name="Choi Y.-J."/>
        </authorList>
    </citation>
    <scope>NUCLEOTIDE SEQUENCE [LARGE SCALE GENOMIC DNA]</scope>
    <source>
        <strain evidence="1">180907_Pwestermani</strain>
    </source>
</reference>
<dbReference type="OrthoDB" id="8859298at2759"/>
<sequence length="114" mass="13284">MLHKKGRLCTLRDNLSGLIELIQLWTIKVVYTTDELANNIIWRGVNNKFSFAPTLLSQLIVGLVMRHNFPGSSHKAVKGKLQRWIQKDRERCVRLPKNKSPRHIDPRNENIDFP</sequence>
<comment type="caution">
    <text evidence="1">The sequence shown here is derived from an EMBL/GenBank/DDBJ whole genome shotgun (WGS) entry which is preliminary data.</text>
</comment>
<name>A0A8T0DI79_9TREM</name>
<proteinExistence type="predicted"/>
<accession>A0A8T0DI79</accession>
<evidence type="ECO:0000313" key="2">
    <source>
        <dbReference type="Proteomes" id="UP000699462"/>
    </source>
</evidence>
<protein>
    <submittedName>
        <fullName evidence="1">Uncharacterized protein</fullName>
    </submittedName>
</protein>
<gene>
    <name evidence="1" type="ORF">P879_04166</name>
</gene>
<dbReference type="EMBL" id="JTDF01003951">
    <property type="protein sequence ID" value="KAF8567350.1"/>
    <property type="molecule type" value="Genomic_DNA"/>
</dbReference>
<keyword evidence="2" id="KW-1185">Reference proteome</keyword>
<dbReference type="AlphaFoldDB" id="A0A8T0DI79"/>
<organism evidence="1 2">
    <name type="scientific">Paragonimus westermani</name>
    <dbReference type="NCBI Taxonomy" id="34504"/>
    <lineage>
        <taxon>Eukaryota</taxon>
        <taxon>Metazoa</taxon>
        <taxon>Spiralia</taxon>
        <taxon>Lophotrochozoa</taxon>
        <taxon>Platyhelminthes</taxon>
        <taxon>Trematoda</taxon>
        <taxon>Digenea</taxon>
        <taxon>Plagiorchiida</taxon>
        <taxon>Troglotremata</taxon>
        <taxon>Troglotrematidae</taxon>
        <taxon>Paragonimus</taxon>
    </lineage>
</organism>
<dbReference type="Proteomes" id="UP000699462">
    <property type="component" value="Unassembled WGS sequence"/>
</dbReference>
<evidence type="ECO:0000313" key="1">
    <source>
        <dbReference type="EMBL" id="KAF8567350.1"/>
    </source>
</evidence>